<dbReference type="EMBL" id="FUWP01000002">
    <property type="protein sequence ID" value="SJZ85721.1"/>
    <property type="molecule type" value="Genomic_DNA"/>
</dbReference>
<proteinExistence type="predicted"/>
<dbReference type="Proteomes" id="UP001306119">
    <property type="component" value="Unassembled WGS sequence"/>
</dbReference>
<evidence type="ECO:0000313" key="1">
    <source>
        <dbReference type="EMBL" id="MEC6832059.1"/>
    </source>
</evidence>
<evidence type="ECO:0000313" key="4">
    <source>
        <dbReference type="Proteomes" id="UP001306119"/>
    </source>
</evidence>
<dbReference type="RefSeq" id="WP_080173545.1">
    <property type="nucleotide sequence ID" value="NZ_AP024854.1"/>
</dbReference>
<gene>
    <name evidence="2" type="ORF">CZ814_00747</name>
    <name evidence="1" type="ORF">VXS06_09820</name>
</gene>
<evidence type="ECO:0000313" key="3">
    <source>
        <dbReference type="Proteomes" id="UP000191116"/>
    </source>
</evidence>
<accession>A0A1T4P2U5</accession>
<name>A0A1T4P2U5_9GAMM</name>
<dbReference type="Proteomes" id="UP000191116">
    <property type="component" value="Unassembled WGS sequence"/>
</dbReference>
<reference evidence="2 3" key="1">
    <citation type="submission" date="2017-02" db="EMBL/GenBank/DDBJ databases">
        <authorList>
            <person name="Peterson S.W."/>
        </authorList>
    </citation>
    <scope>NUCLEOTIDE SEQUENCE [LARGE SCALE GENOMIC DNA]</scope>
    <source>
        <strain evidence="2 3">CECT 9189</strain>
    </source>
</reference>
<sequence length="72" mass="8616">MPQQYYDKLVKQLAIIIINKPHAAIAVENTLYLLERELNNYKSQHRIDEITTQECIGRMDNTYNKFCCKLRR</sequence>
<reference evidence="1 4" key="2">
    <citation type="submission" date="2024-01" db="EMBL/GenBank/DDBJ databases">
        <title>Active colonisers of the gastrointestinal tract of Atlantic salmon farmed in a warm water region.</title>
        <authorList>
            <person name="Bowman J.P."/>
        </authorList>
    </citation>
    <scope>NUCLEOTIDE SEQUENCE [LARGE SCALE GENOMIC DNA]</scope>
    <source>
        <strain evidence="1 4">S3MW1</strain>
    </source>
</reference>
<keyword evidence="4" id="KW-1185">Reference proteome</keyword>
<evidence type="ECO:0000313" key="2">
    <source>
        <dbReference type="EMBL" id="SJZ85721.1"/>
    </source>
</evidence>
<protein>
    <submittedName>
        <fullName evidence="2">Uncharacterized protein</fullName>
    </submittedName>
</protein>
<dbReference type="AlphaFoldDB" id="A0A1T4P2U5"/>
<organism evidence="2 3">
    <name type="scientific">Photobacterium toruni</name>
    <dbReference type="NCBI Taxonomy" id="1935446"/>
    <lineage>
        <taxon>Bacteria</taxon>
        <taxon>Pseudomonadati</taxon>
        <taxon>Pseudomonadota</taxon>
        <taxon>Gammaproteobacteria</taxon>
        <taxon>Vibrionales</taxon>
        <taxon>Vibrionaceae</taxon>
        <taxon>Photobacterium</taxon>
    </lineage>
</organism>
<dbReference type="EMBL" id="JAYXUG010000006">
    <property type="protein sequence ID" value="MEC6832059.1"/>
    <property type="molecule type" value="Genomic_DNA"/>
</dbReference>